<feature type="binding site" evidence="8">
    <location>
        <begin position="195"/>
        <end position="202"/>
    </location>
    <ligand>
        <name>GTP</name>
        <dbReference type="ChEBI" id="CHEBI:37565"/>
    </ligand>
</feature>
<evidence type="ECO:0000256" key="4">
    <source>
        <dbReference type="ARBA" id="ARBA00022824"/>
    </source>
</evidence>
<dbReference type="PANTHER" id="PTHR45923">
    <property type="entry name" value="PROTEIN SEY1"/>
    <property type="match status" value="1"/>
</dbReference>
<evidence type="ECO:0000256" key="10">
    <source>
        <dbReference type="SAM" id="Phobius"/>
    </source>
</evidence>
<evidence type="ECO:0000256" key="6">
    <source>
        <dbReference type="ARBA" id="ARBA00023134"/>
    </source>
</evidence>
<feature type="topological domain" description="Lumenal" evidence="8">
    <location>
        <begin position="894"/>
        <end position="896"/>
    </location>
</feature>
<feature type="region of interest" description="Disordered" evidence="9">
    <location>
        <begin position="1"/>
        <end position="74"/>
    </location>
</feature>
<feature type="transmembrane region" description="Helical" evidence="10">
    <location>
        <begin position="873"/>
        <end position="890"/>
    </location>
</feature>
<feature type="compositionally biased region" description="Basic and acidic residues" evidence="9">
    <location>
        <begin position="665"/>
        <end position="678"/>
    </location>
</feature>
<evidence type="ECO:0000256" key="3">
    <source>
        <dbReference type="ARBA" id="ARBA00022801"/>
    </source>
</evidence>
<accession>A0A098VRI2</accession>
<proteinExistence type="inferred from homology"/>
<protein>
    <submittedName>
        <fullName evidence="12">Sey1-like protein</fullName>
    </submittedName>
</protein>
<dbReference type="Pfam" id="PF20428">
    <property type="entry name" value="Sey1_3HB"/>
    <property type="match status" value="2"/>
</dbReference>
<evidence type="ECO:0000256" key="1">
    <source>
        <dbReference type="ARBA" id="ARBA00022692"/>
    </source>
</evidence>
<reference evidence="12 13" key="1">
    <citation type="submission" date="2014-04" db="EMBL/GenBank/DDBJ databases">
        <title>A new species of microsporidia sheds light on the evolution of extreme parasitism.</title>
        <authorList>
            <person name="Haag K.L."/>
            <person name="James T.Y."/>
            <person name="Larsson R."/>
            <person name="Schaer T.M."/>
            <person name="Refardt D."/>
            <person name="Pombert J.-F."/>
            <person name="Ebert D."/>
        </authorList>
    </citation>
    <scope>NUCLEOTIDE SEQUENCE [LARGE SCALE GENOMIC DNA]</scope>
    <source>
        <strain evidence="12 13">UGP3</strain>
        <tissue evidence="12">Spores</tissue>
    </source>
</reference>
<dbReference type="VEuPathDB" id="MicrosporidiaDB:DI09_2p450"/>
<dbReference type="InterPro" id="IPR046758">
    <property type="entry name" value="Sey1/RHD3-like_3HB"/>
</dbReference>
<evidence type="ECO:0000256" key="2">
    <source>
        <dbReference type="ARBA" id="ARBA00022741"/>
    </source>
</evidence>
<dbReference type="Gene3D" id="3.40.50.300">
    <property type="entry name" value="P-loop containing nucleotide triphosphate hydrolases"/>
    <property type="match status" value="1"/>
</dbReference>
<gene>
    <name evidence="8" type="primary">SEY1</name>
    <name evidence="12" type="ORF">DI09_2p450</name>
</gene>
<dbReference type="CDD" id="cd01851">
    <property type="entry name" value="GBP"/>
    <property type="match status" value="1"/>
</dbReference>
<keyword evidence="1 8" id="KW-0812">Transmembrane</keyword>
<keyword evidence="2 8" id="KW-0547">Nucleotide-binding</keyword>
<dbReference type="GO" id="GO:0005525">
    <property type="term" value="F:GTP binding"/>
    <property type="evidence" value="ECO:0007669"/>
    <property type="project" value="UniProtKB-UniRule"/>
</dbReference>
<dbReference type="InterPro" id="IPR030386">
    <property type="entry name" value="G_GB1_RHD3_dom"/>
</dbReference>
<dbReference type="PROSITE" id="PS51715">
    <property type="entry name" value="G_GB1_RHD3"/>
    <property type="match status" value="1"/>
</dbReference>
<feature type="compositionally biased region" description="Polar residues" evidence="9">
    <location>
        <begin position="11"/>
        <end position="21"/>
    </location>
</feature>
<feature type="compositionally biased region" description="Low complexity" evidence="9">
    <location>
        <begin position="1"/>
        <end position="10"/>
    </location>
</feature>
<dbReference type="RefSeq" id="XP_013238095.1">
    <property type="nucleotide sequence ID" value="XM_013382641.1"/>
</dbReference>
<dbReference type="AlphaFoldDB" id="A0A098VRI2"/>
<evidence type="ECO:0000313" key="13">
    <source>
        <dbReference type="Proteomes" id="UP000029725"/>
    </source>
</evidence>
<feature type="domain" description="GB1/RHD3-type G" evidence="11">
    <location>
        <begin position="185"/>
        <end position="432"/>
    </location>
</feature>
<keyword evidence="3 8" id="KW-0378">Hydrolase</keyword>
<dbReference type="Proteomes" id="UP000029725">
    <property type="component" value="Unassembled WGS sequence"/>
</dbReference>
<dbReference type="HAMAP" id="MF_03109">
    <property type="entry name" value="Sey1"/>
    <property type="match status" value="1"/>
</dbReference>
<feature type="region of interest" description="Disordered" evidence="9">
    <location>
        <begin position="948"/>
        <end position="1028"/>
    </location>
</feature>
<dbReference type="GO" id="GO:0016320">
    <property type="term" value="P:endoplasmic reticulum membrane fusion"/>
    <property type="evidence" value="ECO:0007669"/>
    <property type="project" value="TreeGrafter"/>
</dbReference>
<evidence type="ECO:0000259" key="11">
    <source>
        <dbReference type="PROSITE" id="PS51715"/>
    </source>
</evidence>
<organism evidence="12 13">
    <name type="scientific">Mitosporidium daphniae</name>
    <dbReference type="NCBI Taxonomy" id="1485682"/>
    <lineage>
        <taxon>Eukaryota</taxon>
        <taxon>Fungi</taxon>
        <taxon>Fungi incertae sedis</taxon>
        <taxon>Microsporidia</taxon>
        <taxon>Mitosporidium</taxon>
    </lineage>
</organism>
<comment type="subcellular location">
    <subcellularLocation>
        <location evidence="8">Endoplasmic reticulum membrane</location>
        <topology evidence="8">Multi-pass membrane protein</topology>
    </subcellularLocation>
    <text evidence="8">Enriched in the cortical ER. Concentrated in punctae along the ER tubules.</text>
</comment>
<dbReference type="EMBL" id="JMKJ01000222">
    <property type="protein sequence ID" value="KGG51668.1"/>
    <property type="molecule type" value="Genomic_DNA"/>
</dbReference>
<comment type="similarity">
    <text evidence="8">Belongs to the TRAFAC class dynamin-like GTPase superfamily. GB1/RHD3 GTPase family. RHD3 subfamily.</text>
</comment>
<feature type="region of interest" description="Disordered" evidence="9">
    <location>
        <begin position="663"/>
        <end position="688"/>
    </location>
</feature>
<evidence type="ECO:0000256" key="7">
    <source>
        <dbReference type="ARBA" id="ARBA00023136"/>
    </source>
</evidence>
<name>A0A098VRI2_9MICR</name>
<sequence length="1028" mass="113116">MSSSSSSSSSLYKHTNTYSTSEQKKDAYQQDTYASKAPLGSQASTSSSGVGLKAEFADKKPSPHQSDFSNKPQNFPYDAARSFSNISPTFSDAKPSDFQHSKLASYPSMSSTPSLGDSVSTSSLLTLLSRTTSSSCSIPSKIPSPSINASSPLLQLVDENQAFNNHLEHHLCDVLHLYPRGGTSTCDYKVIAVFGAQSSGKSTLLNALFGTAFPVMRDEVFPHPLVLGIWLSKSQGAPFLILDVEGTDGRERGENQVVTLFLRMQDFERKAALFSLAIAQVVIINMWEYSVGLYNAANMVLLKTVLEVHAQLFQNQKSSVRTTLLFVIRDFIGTTPFSQLQNIIKNDLASIWSSLSSKNKERHDSLEDHFIIAFANLPHKVLKPDDFSRQIKDLATRFYDADSSNPNSAPIFAHINRSDSSIVPLDGFAAYASVIWERVKTNKDLDLPTQQQLLAQFRCAELCQIAWDRLETALAGLTLSNGALHPSLGASLDALLTSADAEFLGAAQRYHPATVERQRMDLLEKSIVTFRPIVTEQLRTASRRALLLFVGGVEAGMRSGTHKFSDIVASNSSSAASFFDEKANTAMPQSLNTGSDTLRQMGISPIDWGLSDVRKELLESINERASFYKREELQRAITLVSDSFQKALTRRLSGLLDDASSGALESRKKSASEGERGEALSGGSGLHSSSGVWEALFQLYPRLVGDAQTALSNRISGILSSDLSMDDREKDKNAAQAKELGQKLYRSCWDHMLTRLKEDFTTTSVVLARLKRRFDRTFRYDAKGAPRLWTPGEDVNKPYSLAIEQTTLLLEDFSELVGIPIGASFVPSSQTMDRIPLMSPEQKALIKESFLRDAELAFIEATRSTLLQPRTQIPTWLIVLLIVLGWNEFMAILGSPFYFLIALILVGILVVYGYLPAFGSLIPTATSISNILISRALEYIQQFAAQERRPEAGHSQRRSTFSPSSSGSSLRTQASHFDTHKPSFGGNRSSPPSFSPDLAANADFHDDQDDDEYASNERTSLLSTISKK</sequence>
<keyword evidence="7 8" id="KW-0472">Membrane</keyword>
<keyword evidence="4 8" id="KW-0256">Endoplasmic reticulum</keyword>
<evidence type="ECO:0000313" key="12">
    <source>
        <dbReference type="EMBL" id="KGG51668.1"/>
    </source>
</evidence>
<dbReference type="InterPro" id="IPR008803">
    <property type="entry name" value="RHD3/Sey1"/>
</dbReference>
<evidence type="ECO:0000256" key="5">
    <source>
        <dbReference type="ARBA" id="ARBA00022989"/>
    </source>
</evidence>
<feature type="transmembrane region" description="Helical" evidence="10">
    <location>
        <begin position="897"/>
        <end position="915"/>
    </location>
</feature>
<evidence type="ECO:0000256" key="8">
    <source>
        <dbReference type="HAMAP-Rule" id="MF_03109"/>
    </source>
</evidence>
<dbReference type="OrthoDB" id="1597724at2759"/>
<feature type="compositionally biased region" description="Low complexity" evidence="9">
    <location>
        <begin position="958"/>
        <end position="971"/>
    </location>
</feature>
<feature type="topological domain" description="Cytoplasmic" evidence="8">
    <location>
        <begin position="1"/>
        <end position="872"/>
    </location>
</feature>
<dbReference type="FunFam" id="3.40.50.300:FF:000727">
    <property type="entry name" value="Protein SEY1 homolog"/>
    <property type="match status" value="1"/>
</dbReference>
<comment type="caution">
    <text evidence="12">The sequence shown here is derived from an EMBL/GenBank/DDBJ whole genome shotgun (WGS) entry which is preliminary data.</text>
</comment>
<evidence type="ECO:0000256" key="9">
    <source>
        <dbReference type="SAM" id="MobiDB-lite"/>
    </source>
</evidence>
<dbReference type="GeneID" id="25259474"/>
<keyword evidence="5 8" id="KW-1133">Transmembrane helix</keyword>
<dbReference type="SUPFAM" id="SSF52540">
    <property type="entry name" value="P-loop containing nucleoside triphosphate hydrolases"/>
    <property type="match status" value="1"/>
</dbReference>
<dbReference type="GO" id="GO:0003924">
    <property type="term" value="F:GTPase activity"/>
    <property type="evidence" value="ECO:0007669"/>
    <property type="project" value="UniProtKB-UniRule"/>
</dbReference>
<dbReference type="InterPro" id="IPR027417">
    <property type="entry name" value="P-loop_NTPase"/>
</dbReference>
<dbReference type="PANTHER" id="PTHR45923:SF2">
    <property type="entry name" value="PROTEIN SEY1"/>
    <property type="match status" value="1"/>
</dbReference>
<feature type="compositionally biased region" description="Polar residues" evidence="9">
    <location>
        <begin position="1016"/>
        <end position="1028"/>
    </location>
</feature>
<feature type="topological domain" description="Cytoplasmic" evidence="8">
    <location>
        <begin position="918"/>
        <end position="1028"/>
    </location>
</feature>
<keyword evidence="6 8" id="KW-0342">GTP-binding</keyword>
<dbReference type="HOGENOM" id="CLU_011270_0_0_1"/>
<keyword evidence="13" id="KW-1185">Reference proteome</keyword>
<dbReference type="Pfam" id="PF05879">
    <property type="entry name" value="RHD3_GTPase"/>
    <property type="match status" value="1"/>
</dbReference>
<dbReference type="GO" id="GO:0005789">
    <property type="term" value="C:endoplasmic reticulum membrane"/>
    <property type="evidence" value="ECO:0007669"/>
    <property type="project" value="UniProtKB-SubCell"/>
</dbReference>
<feature type="compositionally biased region" description="Polar residues" evidence="9">
    <location>
        <begin position="63"/>
        <end position="73"/>
    </location>
</feature>